<dbReference type="PANTHER" id="PTHR14155:SF506">
    <property type="entry name" value="E3 UBIQUITIN-PROTEIN LIGASE ATL15"/>
    <property type="match status" value="1"/>
</dbReference>
<dbReference type="CDD" id="cd16461">
    <property type="entry name" value="RING-H2_EL5-like"/>
    <property type="match status" value="1"/>
</dbReference>
<dbReference type="PROSITE" id="PS50089">
    <property type="entry name" value="ZF_RING_2"/>
    <property type="match status" value="1"/>
</dbReference>
<reference evidence="14" key="2">
    <citation type="submission" date="2025-08" db="UniProtKB">
        <authorList>
            <consortium name="RefSeq"/>
        </authorList>
    </citation>
    <scope>IDENTIFICATION</scope>
    <source>
        <tissue evidence="14">Leaf</tissue>
    </source>
</reference>
<reference evidence="13" key="1">
    <citation type="journal article" date="2014" name="Nat. Commun.">
        <title>The emerging biofuel crop Camelina sativa retains a highly undifferentiated hexaploid genome structure.</title>
        <authorList>
            <person name="Kagale S."/>
            <person name="Koh C."/>
            <person name="Nixon J."/>
            <person name="Bollina V."/>
            <person name="Clarke W.E."/>
            <person name="Tuteja R."/>
            <person name="Spillane C."/>
            <person name="Robinson S.J."/>
            <person name="Links M.G."/>
            <person name="Clarke C."/>
            <person name="Higgins E.E."/>
            <person name="Huebert T."/>
            <person name="Sharpe A.G."/>
            <person name="Parkin I.A."/>
        </authorList>
    </citation>
    <scope>NUCLEOTIDE SEQUENCE [LARGE SCALE GENOMIC DNA]</scope>
    <source>
        <strain evidence="13">cv. DH55</strain>
    </source>
</reference>
<evidence type="ECO:0000256" key="9">
    <source>
        <dbReference type="PROSITE-ProRule" id="PRU00175"/>
    </source>
</evidence>
<evidence type="ECO:0000256" key="10">
    <source>
        <dbReference type="SAM" id="Phobius"/>
    </source>
</evidence>
<dbReference type="InterPro" id="IPR001841">
    <property type="entry name" value="Znf_RING"/>
</dbReference>
<keyword evidence="10" id="KW-0812">Transmembrane</keyword>
<feature type="signal peptide" evidence="11">
    <location>
        <begin position="1"/>
        <end position="25"/>
    </location>
</feature>
<keyword evidence="7" id="KW-0862">Zinc</keyword>
<keyword evidence="11" id="KW-0732">Signal</keyword>
<keyword evidence="13" id="KW-1185">Reference proteome</keyword>
<gene>
    <name evidence="14" type="primary">LOC104776372</name>
</gene>
<dbReference type="RefSeq" id="XP_010498721.1">
    <property type="nucleotide sequence ID" value="XM_010500419.2"/>
</dbReference>
<dbReference type="InterPro" id="IPR053238">
    <property type="entry name" value="RING-H2_zinc_finger"/>
</dbReference>
<dbReference type="SMART" id="SM00184">
    <property type="entry name" value="RING"/>
    <property type="match status" value="1"/>
</dbReference>
<feature type="domain" description="RING-type" evidence="12">
    <location>
        <begin position="122"/>
        <end position="164"/>
    </location>
</feature>
<evidence type="ECO:0000256" key="8">
    <source>
        <dbReference type="ARBA" id="ARBA00024209"/>
    </source>
</evidence>
<dbReference type="PANTHER" id="PTHR14155">
    <property type="entry name" value="RING FINGER DOMAIN-CONTAINING"/>
    <property type="match status" value="1"/>
</dbReference>
<comment type="similarity">
    <text evidence="8">Belongs to the RING-type zinc finger family. ATL subfamily.</text>
</comment>
<evidence type="ECO:0000256" key="7">
    <source>
        <dbReference type="ARBA" id="ARBA00022833"/>
    </source>
</evidence>
<accession>A0ABM0YBZ0</accession>
<comment type="catalytic activity">
    <reaction evidence="1">
        <text>S-ubiquitinyl-[E2 ubiquitin-conjugating enzyme]-L-cysteine + [acceptor protein]-L-lysine = [E2 ubiquitin-conjugating enzyme]-L-cysteine + N(6)-ubiquitinyl-[acceptor protein]-L-lysine.</text>
        <dbReference type="EC" id="2.3.2.27"/>
    </reaction>
</comment>
<name>A0ABM0YBZ0_CAMSA</name>
<sequence length="384" mass="43077">MVVMSRLSFFYSCFMLLVLLQLGAAQTNEFDNDDDRAKFSPTMAIVMIVLVSVFFALGCISVYMRRCLERALGINDGGEPGNWLNVRQTTARDLDASVIETFPTFRYSTVKTLRIGKEALECPVCLNEFEDDETLRLIPQCCHVFHPGCIDAWLRSQTTCPLCRSNLVPVPGESVSFEIPGFARETGQSSPKMPVDDSRTRRKVLASPDERLIDSVAWTGNQSMPRKSMSTGWKLAGLFSPPISPGQPEENLDRFTLRLPQDIHNQLVNSNLGNHGSKDQVALPQARSSVRGFRTGSLWTERNYFYFERFDQDRRFDRRPFSITPPYHTGLIRSPDGIMDGDQVRAGASKGLLLAIRSPMDRLFTGKNNVGERSYLRSGDASPA</sequence>
<feature type="chain" id="PRO_5047043962" description="RING-type E3 ubiquitin transferase" evidence="11">
    <location>
        <begin position="26"/>
        <end position="384"/>
    </location>
</feature>
<comment type="pathway">
    <text evidence="2">Protein modification; protein ubiquitination.</text>
</comment>
<protein>
    <recommendedName>
        <fullName evidence="3">RING-type E3 ubiquitin transferase</fullName>
        <ecNumber evidence="3">2.3.2.27</ecNumber>
    </recommendedName>
</protein>
<keyword evidence="4" id="KW-0479">Metal-binding</keyword>
<evidence type="ECO:0000256" key="5">
    <source>
        <dbReference type="ARBA" id="ARBA00022771"/>
    </source>
</evidence>
<dbReference type="GeneID" id="104776372"/>
<feature type="transmembrane region" description="Helical" evidence="10">
    <location>
        <begin position="41"/>
        <end position="64"/>
    </location>
</feature>
<keyword evidence="6" id="KW-0833">Ubl conjugation pathway</keyword>
<dbReference type="Pfam" id="PF13639">
    <property type="entry name" value="zf-RING_2"/>
    <property type="match status" value="1"/>
</dbReference>
<evidence type="ECO:0000256" key="3">
    <source>
        <dbReference type="ARBA" id="ARBA00012483"/>
    </source>
</evidence>
<evidence type="ECO:0000313" key="13">
    <source>
        <dbReference type="Proteomes" id="UP000694864"/>
    </source>
</evidence>
<dbReference type="Proteomes" id="UP000694864">
    <property type="component" value="Chromosome 3"/>
</dbReference>
<keyword evidence="10" id="KW-1133">Transmembrane helix</keyword>
<evidence type="ECO:0000313" key="14">
    <source>
        <dbReference type="RefSeq" id="XP_010498721.1"/>
    </source>
</evidence>
<dbReference type="EC" id="2.3.2.27" evidence="3"/>
<dbReference type="Gene3D" id="3.30.40.10">
    <property type="entry name" value="Zinc/RING finger domain, C3HC4 (zinc finger)"/>
    <property type="match status" value="1"/>
</dbReference>
<evidence type="ECO:0000256" key="2">
    <source>
        <dbReference type="ARBA" id="ARBA00004906"/>
    </source>
</evidence>
<evidence type="ECO:0000256" key="4">
    <source>
        <dbReference type="ARBA" id="ARBA00022723"/>
    </source>
</evidence>
<evidence type="ECO:0000259" key="12">
    <source>
        <dbReference type="PROSITE" id="PS50089"/>
    </source>
</evidence>
<proteinExistence type="inferred from homology"/>
<dbReference type="SUPFAM" id="SSF57850">
    <property type="entry name" value="RING/U-box"/>
    <property type="match status" value="1"/>
</dbReference>
<organism evidence="13 14">
    <name type="scientific">Camelina sativa</name>
    <name type="common">False flax</name>
    <name type="synonym">Myagrum sativum</name>
    <dbReference type="NCBI Taxonomy" id="90675"/>
    <lineage>
        <taxon>Eukaryota</taxon>
        <taxon>Viridiplantae</taxon>
        <taxon>Streptophyta</taxon>
        <taxon>Embryophyta</taxon>
        <taxon>Tracheophyta</taxon>
        <taxon>Spermatophyta</taxon>
        <taxon>Magnoliopsida</taxon>
        <taxon>eudicotyledons</taxon>
        <taxon>Gunneridae</taxon>
        <taxon>Pentapetalae</taxon>
        <taxon>rosids</taxon>
        <taxon>malvids</taxon>
        <taxon>Brassicales</taxon>
        <taxon>Brassicaceae</taxon>
        <taxon>Camelineae</taxon>
        <taxon>Camelina</taxon>
    </lineage>
</organism>
<keyword evidence="10" id="KW-0472">Membrane</keyword>
<evidence type="ECO:0000256" key="1">
    <source>
        <dbReference type="ARBA" id="ARBA00000900"/>
    </source>
</evidence>
<evidence type="ECO:0000256" key="11">
    <source>
        <dbReference type="SAM" id="SignalP"/>
    </source>
</evidence>
<dbReference type="InterPro" id="IPR013083">
    <property type="entry name" value="Znf_RING/FYVE/PHD"/>
</dbReference>
<evidence type="ECO:0000256" key="6">
    <source>
        <dbReference type="ARBA" id="ARBA00022786"/>
    </source>
</evidence>
<keyword evidence="5 9" id="KW-0863">Zinc-finger</keyword>